<dbReference type="Proteomes" id="UP000288216">
    <property type="component" value="Unassembled WGS sequence"/>
</dbReference>
<keyword evidence="2" id="KW-1185">Reference proteome</keyword>
<dbReference type="EMBL" id="BFAA01000510">
    <property type="protein sequence ID" value="GCB72671.1"/>
    <property type="molecule type" value="Genomic_DNA"/>
</dbReference>
<reference evidence="1 2" key="1">
    <citation type="journal article" date="2018" name="Nat. Ecol. Evol.">
        <title>Shark genomes provide insights into elasmobranch evolution and the origin of vertebrates.</title>
        <authorList>
            <person name="Hara Y"/>
            <person name="Yamaguchi K"/>
            <person name="Onimaru K"/>
            <person name="Kadota M"/>
            <person name="Koyanagi M"/>
            <person name="Keeley SD"/>
            <person name="Tatsumi K"/>
            <person name="Tanaka K"/>
            <person name="Motone F"/>
            <person name="Kageyama Y"/>
            <person name="Nozu R"/>
            <person name="Adachi N"/>
            <person name="Nishimura O"/>
            <person name="Nakagawa R"/>
            <person name="Tanegashima C"/>
            <person name="Kiyatake I"/>
            <person name="Matsumoto R"/>
            <person name="Murakumo K"/>
            <person name="Nishida K"/>
            <person name="Terakita A"/>
            <person name="Kuratani S"/>
            <person name="Sato K"/>
            <person name="Hyodo S Kuraku.S."/>
        </authorList>
    </citation>
    <scope>NUCLEOTIDE SEQUENCE [LARGE SCALE GENOMIC DNA]</scope>
</reference>
<protein>
    <submittedName>
        <fullName evidence="1">Uncharacterized protein</fullName>
    </submittedName>
</protein>
<organism evidence="1 2">
    <name type="scientific">Scyliorhinus torazame</name>
    <name type="common">Cloudy catshark</name>
    <name type="synonym">Catulus torazame</name>
    <dbReference type="NCBI Taxonomy" id="75743"/>
    <lineage>
        <taxon>Eukaryota</taxon>
        <taxon>Metazoa</taxon>
        <taxon>Chordata</taxon>
        <taxon>Craniata</taxon>
        <taxon>Vertebrata</taxon>
        <taxon>Chondrichthyes</taxon>
        <taxon>Elasmobranchii</taxon>
        <taxon>Galeomorphii</taxon>
        <taxon>Galeoidea</taxon>
        <taxon>Carcharhiniformes</taxon>
        <taxon>Scyliorhinidae</taxon>
        <taxon>Scyliorhinus</taxon>
    </lineage>
</organism>
<name>A0A401PHT4_SCYTO</name>
<dbReference type="AlphaFoldDB" id="A0A401PHT4"/>
<accession>A0A401PHT4</accession>
<proteinExistence type="predicted"/>
<sequence length="67" mass="7710">MEGKWAPKIRWISAHLPSQDNLQIVKLPWKMETKVMVAILKLQVQEEPTADFMSIARQCAKQFSLGN</sequence>
<gene>
    <name evidence="1" type="ORF">scyTo_0002122</name>
</gene>
<evidence type="ECO:0000313" key="2">
    <source>
        <dbReference type="Proteomes" id="UP000288216"/>
    </source>
</evidence>
<comment type="caution">
    <text evidence="1">The sequence shown here is derived from an EMBL/GenBank/DDBJ whole genome shotgun (WGS) entry which is preliminary data.</text>
</comment>
<evidence type="ECO:0000313" key="1">
    <source>
        <dbReference type="EMBL" id="GCB72671.1"/>
    </source>
</evidence>